<gene>
    <name evidence="1" type="ORF">dnl_52710</name>
</gene>
<reference evidence="1" key="1">
    <citation type="journal article" date="2021" name="Microb. Physiol.">
        <title>Proteogenomic Insights into the Physiology of Marine, Sulfate-Reducing, Filamentous Desulfonema limicola and Desulfonema magnum.</title>
        <authorList>
            <person name="Schnaars V."/>
            <person name="Wohlbrand L."/>
            <person name="Scheve S."/>
            <person name="Hinrichs C."/>
            <person name="Reinhardt R."/>
            <person name="Rabus R."/>
        </authorList>
    </citation>
    <scope>NUCLEOTIDE SEQUENCE</scope>
    <source>
        <strain evidence="1">5ac10</strain>
    </source>
</reference>
<keyword evidence="2" id="KW-1185">Reference proteome</keyword>
<dbReference type="KEGG" id="dli:dnl_52710"/>
<proteinExistence type="predicted"/>
<organism evidence="1 2">
    <name type="scientific">Desulfonema limicola</name>
    <dbReference type="NCBI Taxonomy" id="45656"/>
    <lineage>
        <taxon>Bacteria</taxon>
        <taxon>Pseudomonadati</taxon>
        <taxon>Thermodesulfobacteriota</taxon>
        <taxon>Desulfobacteria</taxon>
        <taxon>Desulfobacterales</taxon>
        <taxon>Desulfococcaceae</taxon>
        <taxon>Desulfonema</taxon>
    </lineage>
</organism>
<evidence type="ECO:0000313" key="2">
    <source>
        <dbReference type="Proteomes" id="UP000663720"/>
    </source>
</evidence>
<dbReference type="RefSeq" id="WP_207688760.1">
    <property type="nucleotide sequence ID" value="NZ_CP061799.1"/>
</dbReference>
<name>A0A975BCX3_9BACT</name>
<protein>
    <submittedName>
        <fullName evidence="1">Uncharacterized protein</fullName>
    </submittedName>
</protein>
<dbReference type="AlphaFoldDB" id="A0A975BCX3"/>
<dbReference type="EMBL" id="CP061799">
    <property type="protein sequence ID" value="QTA82885.1"/>
    <property type="molecule type" value="Genomic_DNA"/>
</dbReference>
<sequence length="207" mass="24003">MNTYQKEQFETLNLVRNYMAEHLAVERTKLVSMIKDYLCFRDDTSDFLFTYFGNICTRNCYENKLSACCSKDGIITFFADHVINALVSEISELDAMAAAVQNPAHDFKCIYLGKNGCVWKIKPIVCEMFLCSNAENEVFKKNPESKKAWTDLEARKKRYTWPDRPVLFDALEQYFIASGFKSDLMYMNNSPGLLRLKQNSIKKGHYI</sequence>
<dbReference type="Proteomes" id="UP000663720">
    <property type="component" value="Chromosome"/>
</dbReference>
<evidence type="ECO:0000313" key="1">
    <source>
        <dbReference type="EMBL" id="QTA82885.1"/>
    </source>
</evidence>
<accession>A0A975BCX3</accession>